<dbReference type="SMART" id="SM00530">
    <property type="entry name" value="HTH_XRE"/>
    <property type="match status" value="1"/>
</dbReference>
<dbReference type="Gene3D" id="1.10.260.40">
    <property type="entry name" value="lambda repressor-like DNA-binding domains"/>
    <property type="match status" value="1"/>
</dbReference>
<evidence type="ECO:0000259" key="1">
    <source>
        <dbReference type="PROSITE" id="PS50943"/>
    </source>
</evidence>
<keyword evidence="2" id="KW-0614">Plasmid</keyword>
<evidence type="ECO:0000313" key="2">
    <source>
        <dbReference type="EMBL" id="APM41360.1"/>
    </source>
</evidence>
<dbReference type="InterPro" id="IPR001387">
    <property type="entry name" value="Cro/C1-type_HTH"/>
</dbReference>
<geneLocation type="plasmid" evidence="2">
    <name>unnamed</name>
</geneLocation>
<dbReference type="SUPFAM" id="SSF47413">
    <property type="entry name" value="lambda repressor-like DNA-binding domains"/>
    <property type="match status" value="1"/>
</dbReference>
<dbReference type="AlphaFoldDB" id="A0A1L5FEU9"/>
<dbReference type="EMBL" id="CP018336">
    <property type="protein sequence ID" value="APM41360.1"/>
    <property type="molecule type" value="Genomic_DNA"/>
</dbReference>
<dbReference type="Pfam" id="PF01381">
    <property type="entry name" value="HTH_3"/>
    <property type="match status" value="1"/>
</dbReference>
<sequence>MDNLINLDKLRQYMKENNISKSELAEIIGVNYTTVYRIFKGTRKPGVKFISKLLSSNISLKHDEIFL</sequence>
<name>A0A1L5FEU9_CLOKL</name>
<organism evidence="2 3">
    <name type="scientific">Clostridium kluyveri</name>
    <dbReference type="NCBI Taxonomy" id="1534"/>
    <lineage>
        <taxon>Bacteria</taxon>
        <taxon>Bacillati</taxon>
        <taxon>Bacillota</taxon>
        <taxon>Clostridia</taxon>
        <taxon>Eubacteriales</taxon>
        <taxon>Clostridiaceae</taxon>
        <taxon>Clostridium</taxon>
    </lineage>
</organism>
<dbReference type="OrthoDB" id="2973435at2"/>
<proteinExistence type="predicted"/>
<accession>A0A1L5FEU9</accession>
<feature type="domain" description="HTH cro/C1-type" evidence="1">
    <location>
        <begin position="10"/>
        <end position="53"/>
    </location>
</feature>
<dbReference type="Proteomes" id="UP000184604">
    <property type="component" value="Plasmid unnamed"/>
</dbReference>
<dbReference type="GO" id="GO:0003677">
    <property type="term" value="F:DNA binding"/>
    <property type="evidence" value="ECO:0007669"/>
    <property type="project" value="InterPro"/>
</dbReference>
<dbReference type="CDD" id="cd00093">
    <property type="entry name" value="HTH_XRE"/>
    <property type="match status" value="1"/>
</dbReference>
<dbReference type="RefSeq" id="WP_073541501.1">
    <property type="nucleotide sequence ID" value="NZ_CP018336.1"/>
</dbReference>
<dbReference type="PROSITE" id="PS50943">
    <property type="entry name" value="HTH_CROC1"/>
    <property type="match status" value="1"/>
</dbReference>
<gene>
    <name evidence="2" type="ORF">BS101_21880</name>
</gene>
<protein>
    <recommendedName>
        <fullName evidence="1">HTH cro/C1-type domain-containing protein</fullName>
    </recommendedName>
</protein>
<reference evidence="2 3" key="1">
    <citation type="submission" date="2016-12" db="EMBL/GenBank/DDBJ databases">
        <title>Complete genome sequence of Clostridium kluyveri JZZ isolated from the pit mud of a Chinese flavor liquor-making factory.</title>
        <authorList>
            <person name="Wang Y."/>
        </authorList>
    </citation>
    <scope>NUCLEOTIDE SEQUENCE [LARGE SCALE GENOMIC DNA]</scope>
    <source>
        <strain evidence="2 3">JZZ</strain>
        <plasmid evidence="3">Plasmid unnamed</plasmid>
    </source>
</reference>
<evidence type="ECO:0000313" key="3">
    <source>
        <dbReference type="Proteomes" id="UP000184604"/>
    </source>
</evidence>
<dbReference type="InterPro" id="IPR010982">
    <property type="entry name" value="Lambda_DNA-bd_dom_sf"/>
</dbReference>